<proteinExistence type="predicted"/>
<dbReference type="GO" id="GO:0003677">
    <property type="term" value="F:DNA binding"/>
    <property type="evidence" value="ECO:0007669"/>
    <property type="project" value="InterPro"/>
</dbReference>
<evidence type="ECO:0000313" key="2">
    <source>
        <dbReference type="EMBL" id="WIT11418.1"/>
    </source>
</evidence>
<dbReference type="KEGG" id="pais:PFX98_21365"/>
<keyword evidence="3" id="KW-1185">Reference proteome</keyword>
<dbReference type="Proteomes" id="UP001177769">
    <property type="component" value="Chromosome"/>
</dbReference>
<organism evidence="2 3">
    <name type="scientific">Paucibacter sediminis</name>
    <dbReference type="NCBI Taxonomy" id="3019553"/>
    <lineage>
        <taxon>Bacteria</taxon>
        <taxon>Pseudomonadati</taxon>
        <taxon>Pseudomonadota</taxon>
        <taxon>Betaproteobacteria</taxon>
        <taxon>Burkholderiales</taxon>
        <taxon>Sphaerotilaceae</taxon>
        <taxon>Roseateles</taxon>
    </lineage>
</organism>
<name>A0AA95NG19_9BURK</name>
<dbReference type="InterPro" id="IPR036977">
    <property type="entry name" value="DNA_primase_Znf_CHC2"/>
</dbReference>
<dbReference type="RefSeq" id="WP_285232500.1">
    <property type="nucleotide sequence ID" value="NZ_CP116346.1"/>
</dbReference>
<dbReference type="InterPro" id="IPR002694">
    <property type="entry name" value="Znf_CHC2"/>
</dbReference>
<dbReference type="EMBL" id="CP116346">
    <property type="protein sequence ID" value="WIT11418.1"/>
    <property type="molecule type" value="Genomic_DNA"/>
</dbReference>
<accession>A0AA95NG19</accession>
<dbReference type="GO" id="GO:0003899">
    <property type="term" value="F:DNA-directed RNA polymerase activity"/>
    <property type="evidence" value="ECO:0007669"/>
    <property type="project" value="InterPro"/>
</dbReference>
<gene>
    <name evidence="2" type="ORF">PFX98_21365</name>
</gene>
<dbReference type="Pfam" id="PF01807">
    <property type="entry name" value="Zn_ribbon_DnaG"/>
    <property type="match status" value="1"/>
</dbReference>
<dbReference type="SMART" id="SM00400">
    <property type="entry name" value="ZnF_CHCC"/>
    <property type="match status" value="1"/>
</dbReference>
<sequence>MMGKRYERDMLPNPVAFFEGEGLTLKGPGRWKTTRCVFHGGSDSMRINTDSGAWVCMACDQKGGDVLAYVMQWHGLEFIEAAEALGATVGDGKPAQPARKTTLSPAAALKLVQAEAWLIVCTALAAADAIKDPADRERVIEAARTIQGVMLEATA</sequence>
<reference evidence="2" key="1">
    <citation type="submission" date="2023-01" db="EMBL/GenBank/DDBJ databases">
        <title>Whole genome sequence of Paucibacter sp. S2-9 isolated from pond sediment.</title>
        <authorList>
            <person name="Jung J.Y."/>
        </authorList>
    </citation>
    <scope>NUCLEOTIDE SEQUENCE</scope>
    <source>
        <strain evidence="2">S2-9</strain>
    </source>
</reference>
<dbReference type="GO" id="GO:0006260">
    <property type="term" value="P:DNA replication"/>
    <property type="evidence" value="ECO:0007669"/>
    <property type="project" value="InterPro"/>
</dbReference>
<dbReference type="AlphaFoldDB" id="A0AA95NG19"/>
<dbReference type="GO" id="GO:0008270">
    <property type="term" value="F:zinc ion binding"/>
    <property type="evidence" value="ECO:0007669"/>
    <property type="project" value="InterPro"/>
</dbReference>
<dbReference type="Gene3D" id="3.90.580.10">
    <property type="entry name" value="Zinc finger, CHC2-type domain"/>
    <property type="match status" value="1"/>
</dbReference>
<protein>
    <submittedName>
        <fullName evidence="2">CHC2 zinc finger domain-containing protein</fullName>
    </submittedName>
</protein>
<evidence type="ECO:0000259" key="1">
    <source>
        <dbReference type="SMART" id="SM00400"/>
    </source>
</evidence>
<evidence type="ECO:0000313" key="3">
    <source>
        <dbReference type="Proteomes" id="UP001177769"/>
    </source>
</evidence>
<dbReference type="SUPFAM" id="SSF57783">
    <property type="entry name" value="Zinc beta-ribbon"/>
    <property type="match status" value="1"/>
</dbReference>
<feature type="domain" description="Zinc finger CHC2-type" evidence="1">
    <location>
        <begin position="36"/>
        <end position="86"/>
    </location>
</feature>